<name>A0ABW4YPD9_9BACL</name>
<sequence>VRPEPGSNSPIKVCSSFLADLLLYYFTRCSVFKEQILCILACCKNELFFSQRLLLYHVAKLKATVF</sequence>
<dbReference type="RefSeq" id="WP_377774515.1">
    <property type="nucleotide sequence ID" value="NZ_JBHUHO010000040.1"/>
</dbReference>
<reference evidence="2" key="1">
    <citation type="journal article" date="2019" name="Int. J. Syst. Evol. Microbiol.">
        <title>The Global Catalogue of Microorganisms (GCM) 10K type strain sequencing project: providing services to taxonomists for standard genome sequencing and annotation.</title>
        <authorList>
            <consortium name="The Broad Institute Genomics Platform"/>
            <consortium name="The Broad Institute Genome Sequencing Center for Infectious Disease"/>
            <person name="Wu L."/>
            <person name="Ma J."/>
        </authorList>
    </citation>
    <scope>NUCLEOTIDE SEQUENCE [LARGE SCALE GENOMIC DNA]</scope>
    <source>
        <strain evidence="2">GH52</strain>
    </source>
</reference>
<dbReference type="EMBL" id="JBHUHO010000040">
    <property type="protein sequence ID" value="MFD2117388.1"/>
    <property type="molecule type" value="Genomic_DNA"/>
</dbReference>
<keyword evidence="2" id="KW-1185">Reference proteome</keyword>
<accession>A0ABW4YPD9</accession>
<gene>
    <name evidence="1" type="ORF">ACFSJH_16785</name>
</gene>
<proteinExistence type="predicted"/>
<organism evidence="1 2">
    <name type="scientific">Paenibacillus yanchengensis</name>
    <dbReference type="NCBI Taxonomy" id="2035833"/>
    <lineage>
        <taxon>Bacteria</taxon>
        <taxon>Bacillati</taxon>
        <taxon>Bacillota</taxon>
        <taxon>Bacilli</taxon>
        <taxon>Bacillales</taxon>
        <taxon>Paenibacillaceae</taxon>
        <taxon>Paenibacillus</taxon>
    </lineage>
</organism>
<dbReference type="Proteomes" id="UP001597362">
    <property type="component" value="Unassembled WGS sequence"/>
</dbReference>
<evidence type="ECO:0000313" key="1">
    <source>
        <dbReference type="EMBL" id="MFD2117388.1"/>
    </source>
</evidence>
<feature type="non-terminal residue" evidence="1">
    <location>
        <position position="1"/>
    </location>
</feature>
<protein>
    <submittedName>
        <fullName evidence="1">Uncharacterized protein</fullName>
    </submittedName>
</protein>
<evidence type="ECO:0000313" key="2">
    <source>
        <dbReference type="Proteomes" id="UP001597362"/>
    </source>
</evidence>
<comment type="caution">
    <text evidence="1">The sequence shown here is derived from an EMBL/GenBank/DDBJ whole genome shotgun (WGS) entry which is preliminary data.</text>
</comment>